<feature type="compositionally biased region" description="Low complexity" evidence="1">
    <location>
        <begin position="97"/>
        <end position="125"/>
    </location>
</feature>
<feature type="transmembrane region" description="Helical" evidence="2">
    <location>
        <begin position="494"/>
        <end position="524"/>
    </location>
</feature>
<evidence type="ECO:0000256" key="1">
    <source>
        <dbReference type="SAM" id="MobiDB-lite"/>
    </source>
</evidence>
<feature type="region of interest" description="Disordered" evidence="1">
    <location>
        <begin position="1"/>
        <end position="79"/>
    </location>
</feature>
<comment type="caution">
    <text evidence="4">The sequence shown here is derived from an EMBL/GenBank/DDBJ whole genome shotgun (WGS) entry which is preliminary data.</text>
</comment>
<dbReference type="OrthoDB" id="9930892at2"/>
<feature type="region of interest" description="Disordered" evidence="1">
    <location>
        <begin position="97"/>
        <end position="154"/>
    </location>
</feature>
<reference evidence="4 5" key="1">
    <citation type="submission" date="2014-03" db="EMBL/GenBank/DDBJ databases">
        <title>Genomics of Bifidobacteria.</title>
        <authorList>
            <person name="Ventura M."/>
            <person name="Milani C."/>
            <person name="Lugli G.A."/>
        </authorList>
    </citation>
    <scope>NUCLEOTIDE SEQUENCE [LARGE SCALE GENOMIC DNA]</scope>
    <source>
        <strain evidence="4 5">LMG 21395</strain>
    </source>
</reference>
<gene>
    <name evidence="4" type="ORF">THER5_0808</name>
</gene>
<accession>A0A087E6E7</accession>
<feature type="compositionally biased region" description="Polar residues" evidence="1">
    <location>
        <begin position="126"/>
        <end position="137"/>
    </location>
</feature>
<feature type="transmembrane region" description="Helical" evidence="2">
    <location>
        <begin position="239"/>
        <end position="259"/>
    </location>
</feature>
<dbReference type="Pfam" id="PF20990">
    <property type="entry name" value="DUF2207_C"/>
    <property type="match status" value="1"/>
</dbReference>
<dbReference type="Proteomes" id="UP000029003">
    <property type="component" value="Unassembled WGS sequence"/>
</dbReference>
<keyword evidence="2" id="KW-0812">Transmembrane</keyword>
<proteinExistence type="predicted"/>
<evidence type="ECO:0000259" key="3">
    <source>
        <dbReference type="Pfam" id="PF20990"/>
    </source>
</evidence>
<evidence type="ECO:0000313" key="5">
    <source>
        <dbReference type="Proteomes" id="UP000029003"/>
    </source>
</evidence>
<evidence type="ECO:0000313" key="4">
    <source>
        <dbReference type="EMBL" id="KFJ03348.1"/>
    </source>
</evidence>
<dbReference type="InterPro" id="IPR048389">
    <property type="entry name" value="YciQ-like_C"/>
</dbReference>
<feature type="compositionally biased region" description="Low complexity" evidence="1">
    <location>
        <begin position="57"/>
        <end position="73"/>
    </location>
</feature>
<feature type="transmembrane region" description="Helical" evidence="2">
    <location>
        <begin position="448"/>
        <end position="473"/>
    </location>
</feature>
<feature type="transmembrane region" description="Helical" evidence="2">
    <location>
        <begin position="405"/>
        <end position="428"/>
    </location>
</feature>
<organism evidence="4 5">
    <name type="scientific">Bifidobacterium thermacidophilum subsp. thermacidophilum</name>
    <dbReference type="NCBI Taxonomy" id="79262"/>
    <lineage>
        <taxon>Bacteria</taxon>
        <taxon>Bacillati</taxon>
        <taxon>Actinomycetota</taxon>
        <taxon>Actinomycetes</taxon>
        <taxon>Bifidobacteriales</taxon>
        <taxon>Bifidobacteriaceae</taxon>
        <taxon>Bifidobacterium</taxon>
    </lineage>
</organism>
<evidence type="ECO:0000256" key="2">
    <source>
        <dbReference type="SAM" id="Phobius"/>
    </source>
</evidence>
<feature type="domain" description="Predicted membrane protein YciQ-like C-terminal" evidence="3">
    <location>
        <begin position="273"/>
        <end position="584"/>
    </location>
</feature>
<sequence length="707" mass="77416">MEHDDQNSPRPFTPAFPADNSFDGISFDAAGTYQGDASASPTTMTQPPVLPSPTPQTPQTSPSQPLTPQVSPTVSAQQSTMTQMPIIPIIAPYPQSAAQQPPVQQTPLAPASQQPLQSSASSAQQRIQPMSPANPQSPADPYAGYARQASQPLPPIAPYKGRKAARYWEKAPDDNYTNPNYHKIFDWSCFGRILLVTVVITAVMYVLYLAYYCGMLMLFRGRSIQEIYSSQTPEVTTDGLDYLFFIVGLINILIAAPICQAVGMRGRHPSKVTYWRDRPEIEPMVAAWGFGKRTYLGSGIASLIDKGAVGVDPQGHIYLRGTPSCPLTPPEIKLMDFLAVAFKDFYREHPDFAGAPDGSGARVNPSVAELTDHLSRNGLKALSDVQSETSRAANTIMYSMGTPRIFMLLGCAFVSGVFSMFAGTSIFTEAGGCASLTQILIRHEGFTWLGIMAPIANLLSVVYAVAAAAVLIINQRRLQSIRTTASDGKRQIDILRIFLVVYCLITLTLSPVRAVGMVLAWYLLIDANIPTNRINLPMMRLYHHVLGLGKYLKDYSDLSERGTTRDAQLYGWNLAYAVALGLAKGELASVDRVVWKLSGSTAQSEPVGRHASASSKEPDPFDNLRRLGIPINITTEELNHKIDNVVVQTAEKHGIKAAAYNSDREAYAALVSDATEPRPDDNMAQKSVRAYVRWLNEELEKRDHDES</sequence>
<dbReference type="EMBL" id="JGZT01000005">
    <property type="protein sequence ID" value="KFJ03348.1"/>
    <property type="molecule type" value="Genomic_DNA"/>
</dbReference>
<name>A0A087E6E7_9BIFI</name>
<protein>
    <recommendedName>
        <fullName evidence="3">Predicted membrane protein YciQ-like C-terminal domain-containing protein</fullName>
    </recommendedName>
</protein>
<keyword evidence="2" id="KW-0472">Membrane</keyword>
<dbReference type="AlphaFoldDB" id="A0A087E6E7"/>
<dbReference type="RefSeq" id="WP_029575869.1">
    <property type="nucleotide sequence ID" value="NZ_JGZT01000005.1"/>
</dbReference>
<feature type="transmembrane region" description="Helical" evidence="2">
    <location>
        <begin position="193"/>
        <end position="219"/>
    </location>
</feature>
<feature type="compositionally biased region" description="Polar residues" evidence="1">
    <location>
        <begin position="35"/>
        <end position="44"/>
    </location>
</feature>
<keyword evidence="2" id="KW-1133">Transmembrane helix</keyword>